<comment type="caution">
    <text evidence="1">The sequence shown here is derived from an EMBL/GenBank/DDBJ whole genome shotgun (WGS) entry which is preliminary data.</text>
</comment>
<evidence type="ECO:0000313" key="1">
    <source>
        <dbReference type="EMBL" id="KAJ9075000.1"/>
    </source>
</evidence>
<accession>A0ACC2TKI9</accession>
<reference evidence="1" key="1">
    <citation type="submission" date="2022-04" db="EMBL/GenBank/DDBJ databases">
        <title>Genome of the entomopathogenic fungus Entomophthora muscae.</title>
        <authorList>
            <person name="Elya C."/>
            <person name="Lovett B.R."/>
            <person name="Lee E."/>
            <person name="Macias A.M."/>
            <person name="Hajek A.E."/>
            <person name="De Bivort B.L."/>
            <person name="Kasson M.T."/>
            <person name="De Fine Licht H.H."/>
            <person name="Stajich J.E."/>
        </authorList>
    </citation>
    <scope>NUCLEOTIDE SEQUENCE</scope>
    <source>
        <strain evidence="1">Berkeley</strain>
    </source>
</reference>
<protein>
    <submittedName>
        <fullName evidence="1">Uncharacterized protein</fullName>
    </submittedName>
</protein>
<keyword evidence="2" id="KW-1185">Reference proteome</keyword>
<sequence>MKPPVTPEPMPASSLNFPTDHTGKRFGIVYITLTGVIATIIPAAGLWSWVRKSFLYLFKLAPPWWWALPTKKLAQVIPKTNRPAAQDWIPDIADDAPRKVEQTNGEGSSYHSRDIMEAVKDQLIHFQLVFRAVKSGQGSVVVQVKGRSPPKYYESSLLCLLKIRGLNQEGSQLGQG</sequence>
<gene>
    <name evidence="1" type="ORF">DSO57_1000940</name>
</gene>
<organism evidence="1 2">
    <name type="scientific">Entomophthora muscae</name>
    <dbReference type="NCBI Taxonomy" id="34485"/>
    <lineage>
        <taxon>Eukaryota</taxon>
        <taxon>Fungi</taxon>
        <taxon>Fungi incertae sedis</taxon>
        <taxon>Zoopagomycota</taxon>
        <taxon>Entomophthoromycotina</taxon>
        <taxon>Entomophthoromycetes</taxon>
        <taxon>Entomophthorales</taxon>
        <taxon>Entomophthoraceae</taxon>
        <taxon>Entomophthora</taxon>
    </lineage>
</organism>
<proteinExistence type="predicted"/>
<name>A0ACC2TKI9_9FUNG</name>
<dbReference type="EMBL" id="QTSX02002842">
    <property type="protein sequence ID" value="KAJ9075000.1"/>
    <property type="molecule type" value="Genomic_DNA"/>
</dbReference>
<dbReference type="Proteomes" id="UP001165960">
    <property type="component" value="Unassembled WGS sequence"/>
</dbReference>
<evidence type="ECO:0000313" key="2">
    <source>
        <dbReference type="Proteomes" id="UP001165960"/>
    </source>
</evidence>